<keyword evidence="5" id="KW-1185">Reference proteome</keyword>
<dbReference type="GeneID" id="136819036"/>
<accession>A0A7M5VEB7</accession>
<proteinExistence type="predicted"/>
<evidence type="ECO:0000313" key="5">
    <source>
        <dbReference type="Proteomes" id="UP000594262"/>
    </source>
</evidence>
<protein>
    <recommendedName>
        <fullName evidence="3">Arb2 domain-containing protein</fullName>
    </recommendedName>
</protein>
<dbReference type="GO" id="GO:0031048">
    <property type="term" value="P:regulatory ncRNA-mediated heterochromatin formation"/>
    <property type="evidence" value="ECO:0007669"/>
    <property type="project" value="TreeGrafter"/>
</dbReference>
<name>A0A7M5VEB7_9CNID</name>
<dbReference type="PANTHER" id="PTHR21357">
    <property type="entry name" value="FAM172 FAMILY PROTEIN HOMOLOG CG10038"/>
    <property type="match status" value="1"/>
</dbReference>
<feature type="chain" id="PRO_5029612445" description="Arb2 domain-containing protein" evidence="2">
    <location>
        <begin position="25"/>
        <end position="526"/>
    </location>
</feature>
<feature type="signal peptide" evidence="2">
    <location>
        <begin position="1"/>
        <end position="24"/>
    </location>
</feature>
<dbReference type="Pfam" id="PF22749">
    <property type="entry name" value="Arb2"/>
    <property type="match status" value="1"/>
</dbReference>
<dbReference type="InterPro" id="IPR029058">
    <property type="entry name" value="AB_hydrolase_fold"/>
</dbReference>
<dbReference type="InterPro" id="IPR048263">
    <property type="entry name" value="Arb2"/>
</dbReference>
<dbReference type="RefSeq" id="XP_066931301.1">
    <property type="nucleotide sequence ID" value="XM_067075200.1"/>
</dbReference>
<dbReference type="AlphaFoldDB" id="A0A7M5VEB7"/>
<evidence type="ECO:0000259" key="3">
    <source>
        <dbReference type="Pfam" id="PF22749"/>
    </source>
</evidence>
<dbReference type="Proteomes" id="UP000594262">
    <property type="component" value="Unplaced"/>
</dbReference>
<feature type="region of interest" description="Disordered" evidence="1">
    <location>
        <begin position="319"/>
        <end position="526"/>
    </location>
</feature>
<dbReference type="GO" id="GO:0035197">
    <property type="term" value="F:siRNA binding"/>
    <property type="evidence" value="ECO:0007669"/>
    <property type="project" value="TreeGrafter"/>
</dbReference>
<dbReference type="OrthoDB" id="421951at2759"/>
<sequence length="526" mass="59749">MLHTWNILAIFTGLLFGLQRVVMATNMVDDNQSPVAQLESFGYRFVDGKLQDIETKGPFEFNVYEEKSKNQRRYERIGEIMNQYVYHLLEMEGQLTRLHIPLDASEDDGRGFIFHSEDALKCDRLMIIVHGSGVVRAGQWARRLIINHSLESGTQLPYIKKAMELGYGVIVLNSNQHYDEVNDLPIKYNRSPESHFNYVWREIVSKCKAGDIAIVAHSYGGEITVAGATSNRDLIDRTFAVAFTDSVHYSSSNDRKIKKWMSKHVCNWVGSQLPLDEKLSTRKGDCVRRSAGTPVHEETSWYAFGSVFKFFEEQWEERKQKKQNTKPAPPQKKTKSVEESEDDEEFEILEYPSSEGESEKAKKQKKKKTPPSKSGENQDQNQDNNQSNLQDQDDIQSSLQNEDSIQSNLQNQDDSQSNLHIQDDIKSNLHNQGDNQSSSMNNEANDGGIFYDAEKGESQTEQTPKEPENNVEDMSQDEDEVANGDQRIVVLKDDQAVIDDDGSEPMSQDGVKQQSESSPVVTKAEL</sequence>
<organism evidence="4 5">
    <name type="scientific">Clytia hemisphaerica</name>
    <dbReference type="NCBI Taxonomy" id="252671"/>
    <lineage>
        <taxon>Eukaryota</taxon>
        <taxon>Metazoa</taxon>
        <taxon>Cnidaria</taxon>
        <taxon>Hydrozoa</taxon>
        <taxon>Hydroidolina</taxon>
        <taxon>Leptothecata</taxon>
        <taxon>Obeliida</taxon>
        <taxon>Clytiidae</taxon>
        <taxon>Clytia</taxon>
    </lineage>
</organism>
<feature type="domain" description="Arb2" evidence="3">
    <location>
        <begin position="37"/>
        <end position="274"/>
    </location>
</feature>
<feature type="compositionally biased region" description="Acidic residues" evidence="1">
    <location>
        <begin position="469"/>
        <end position="482"/>
    </location>
</feature>
<feature type="compositionally biased region" description="Acidic residues" evidence="1">
    <location>
        <begin position="339"/>
        <end position="348"/>
    </location>
</feature>
<dbReference type="InterPro" id="IPR053858">
    <property type="entry name" value="Arb2_dom"/>
</dbReference>
<evidence type="ECO:0000256" key="2">
    <source>
        <dbReference type="SAM" id="SignalP"/>
    </source>
</evidence>
<feature type="compositionally biased region" description="Basic and acidic residues" evidence="1">
    <location>
        <begin position="452"/>
        <end position="468"/>
    </location>
</feature>
<dbReference type="GO" id="GO:0005634">
    <property type="term" value="C:nucleus"/>
    <property type="evidence" value="ECO:0007669"/>
    <property type="project" value="TreeGrafter"/>
</dbReference>
<dbReference type="SUPFAM" id="SSF53474">
    <property type="entry name" value="alpha/beta-Hydrolases"/>
    <property type="match status" value="1"/>
</dbReference>
<feature type="compositionally biased region" description="Polar residues" evidence="1">
    <location>
        <begin position="428"/>
        <end position="444"/>
    </location>
</feature>
<reference evidence="4" key="1">
    <citation type="submission" date="2021-01" db="UniProtKB">
        <authorList>
            <consortium name="EnsemblMetazoa"/>
        </authorList>
    </citation>
    <scope>IDENTIFICATION</scope>
</reference>
<evidence type="ECO:0000313" key="4">
    <source>
        <dbReference type="EnsemblMetazoa" id="CLYHEMP009591.1"/>
    </source>
</evidence>
<feature type="compositionally biased region" description="Polar residues" evidence="1">
    <location>
        <begin position="510"/>
        <end position="520"/>
    </location>
</feature>
<dbReference type="PANTHER" id="PTHR21357:SF4">
    <property type="entry name" value="FAM172 FAMILY PROTEIN HOMOLOG CG10038"/>
    <property type="match status" value="1"/>
</dbReference>
<keyword evidence="2" id="KW-0732">Signal</keyword>
<evidence type="ECO:0000256" key="1">
    <source>
        <dbReference type="SAM" id="MobiDB-lite"/>
    </source>
</evidence>
<feature type="compositionally biased region" description="Low complexity" evidence="1">
    <location>
        <begin position="371"/>
        <end position="419"/>
    </location>
</feature>
<dbReference type="EnsemblMetazoa" id="CLYHEMT009591.1">
    <property type="protein sequence ID" value="CLYHEMP009591.1"/>
    <property type="gene ID" value="CLYHEMG009591"/>
</dbReference>